<dbReference type="EMBL" id="LLZU01000036">
    <property type="protein sequence ID" value="KRV47593.1"/>
    <property type="molecule type" value="Genomic_DNA"/>
</dbReference>
<proteinExistence type="predicted"/>
<dbReference type="eggNOG" id="COG3423">
    <property type="taxonomic scope" value="Bacteria"/>
</dbReference>
<dbReference type="InterPro" id="IPR001387">
    <property type="entry name" value="Cro/C1-type_HTH"/>
</dbReference>
<sequence length="260" mass="28866">MTSVNERLHSVLAQRGVSPESLAEACEVDPKTVSRWLGGRVPHRRHRFRAAQHLCVEETFLWPIPRPQGSRPDAGLGTELVGTYQNRASVPRDIWLQLLAEAREEIGVLVFSGTFFVQSNPRVAKMLSERATAGVRVRLCFGDPSGQAVVVRGREEGIGDTLAAKIRASLTYYRPLLPEPGCDVRLHDTTLYASLFRYDDDLLVNPHVWGQPASANPVLHLKRADATGWFDSYAQSFETIWAGARPWTPDEEGTAAHGQD</sequence>
<name>A0A0T6LNU6_WENVI</name>
<keyword evidence="2" id="KW-1185">Reference proteome</keyword>
<organism evidence="1 2">
    <name type="scientific">Wenjunlia vitaminophila</name>
    <name type="common">Streptomyces vitaminophilus</name>
    <dbReference type="NCBI Taxonomy" id="76728"/>
    <lineage>
        <taxon>Bacteria</taxon>
        <taxon>Bacillati</taxon>
        <taxon>Actinomycetota</taxon>
        <taxon>Actinomycetes</taxon>
        <taxon>Kitasatosporales</taxon>
        <taxon>Streptomycetaceae</taxon>
        <taxon>Wenjunlia</taxon>
    </lineage>
</organism>
<accession>A0A0T6LNU6</accession>
<dbReference type="STRING" id="76728.AQ490_06790"/>
<dbReference type="SUPFAM" id="SSF47413">
    <property type="entry name" value="lambda repressor-like DNA-binding domains"/>
    <property type="match status" value="1"/>
</dbReference>
<protein>
    <submittedName>
        <fullName evidence="1">XRE family transcriptional regulator</fullName>
    </submittedName>
</protein>
<dbReference type="SUPFAM" id="SSF56024">
    <property type="entry name" value="Phospholipase D/nuclease"/>
    <property type="match status" value="1"/>
</dbReference>
<dbReference type="InterPro" id="IPR010982">
    <property type="entry name" value="Lambda_DNA-bd_dom_sf"/>
</dbReference>
<evidence type="ECO:0000313" key="1">
    <source>
        <dbReference type="EMBL" id="KRV47593.1"/>
    </source>
</evidence>
<reference evidence="1 2" key="1">
    <citation type="submission" date="2015-10" db="EMBL/GenBank/DDBJ databases">
        <title>Draft genome sequence of pyrrolomycin-producing Streptomyces vitaminophilus.</title>
        <authorList>
            <person name="Graham D.E."/>
            <person name="Mahan K.M."/>
            <person name="Klingeman D.M."/>
            <person name="Hettich R.L."/>
            <person name="Parry R.J."/>
        </authorList>
    </citation>
    <scope>NUCLEOTIDE SEQUENCE [LARGE SCALE GENOMIC DNA]</scope>
    <source>
        <strain evidence="1 2">ATCC 31673</strain>
    </source>
</reference>
<dbReference type="Gene3D" id="1.10.260.40">
    <property type="entry name" value="lambda repressor-like DNA-binding domains"/>
    <property type="match status" value="1"/>
</dbReference>
<dbReference type="Proteomes" id="UP000050867">
    <property type="component" value="Unassembled WGS sequence"/>
</dbReference>
<gene>
    <name evidence="1" type="ORF">AQ490_06790</name>
</gene>
<dbReference type="OrthoDB" id="8438314at2"/>
<comment type="caution">
    <text evidence="1">The sequence shown here is derived from an EMBL/GenBank/DDBJ whole genome shotgun (WGS) entry which is preliminary data.</text>
</comment>
<evidence type="ECO:0000313" key="2">
    <source>
        <dbReference type="Proteomes" id="UP000050867"/>
    </source>
</evidence>
<dbReference type="AlphaFoldDB" id="A0A0T6LNU6"/>
<dbReference type="GO" id="GO:0003677">
    <property type="term" value="F:DNA binding"/>
    <property type="evidence" value="ECO:0007669"/>
    <property type="project" value="InterPro"/>
</dbReference>
<dbReference type="CDD" id="cd00093">
    <property type="entry name" value="HTH_XRE"/>
    <property type="match status" value="1"/>
</dbReference>